<feature type="repeat" description="ANK" evidence="3">
    <location>
        <begin position="140"/>
        <end position="172"/>
    </location>
</feature>
<proteinExistence type="predicted"/>
<reference evidence="4" key="1">
    <citation type="journal article" date="2012" name="Science">
        <title>Fermentation, hydrogen, and sulfur metabolism in multiple uncultivated bacterial phyla.</title>
        <authorList>
            <person name="Wrighton K.C."/>
            <person name="Thomas B.C."/>
            <person name="Sharon I."/>
            <person name="Miller C.S."/>
            <person name="Castelle C.J."/>
            <person name="VerBerkmoes N.C."/>
            <person name="Wilkins M.J."/>
            <person name="Hettich R.L."/>
            <person name="Lipton M.S."/>
            <person name="Williams K.H."/>
            <person name="Long P.E."/>
            <person name="Banfield J.F."/>
        </authorList>
    </citation>
    <scope>NUCLEOTIDE SEQUENCE [LARGE SCALE GENOMIC DNA]</scope>
</reference>
<dbReference type="AlphaFoldDB" id="K2FGE3"/>
<evidence type="ECO:0000256" key="1">
    <source>
        <dbReference type="ARBA" id="ARBA00022737"/>
    </source>
</evidence>
<accession>K2FGE3</accession>
<dbReference type="PROSITE" id="PS50088">
    <property type="entry name" value="ANK_REPEAT"/>
    <property type="match status" value="3"/>
</dbReference>
<sequence length="493" mass="57629">MTNSYDDILGQLSRPVEDLAKEAWVASENIWVFVDDVLTNKSASLVEDTRLWALSAVDDAFKNFEFDFLTLDDIADKLCASWQVWFKKYWDLIRKTQFIDELSDWMPLLNYMVYHSASNGDTALLEEILAFWANPNIPFNDEMPLHVATQYSNLNVVELLVKYWADPTIRNGSWQSSLLLAKANSNPKWLTTMSLSTARWLVQIESTLKSSDIYVQKHETLINTLKSKGIGGIDLLLLISNDMDAEINWEPWIIHFWYKDEDVMKALIDCWADVNVRNPKSWWTPLMYAAHNWNVKIIKMLLDARADLRVQWKHGRTALDIANSQWIEEVKRIIRFATIDKKYFKELSDAWFSTNWNIVKMLEDINALDMNNNILLQILSCSDYPILLQKCIDYWGRLDYREDGGMSSLMLAARMGKKENVEILLNAWANPNLIVEWWIKHHYKHMKKPMQRDLMDAADFAEFSWHPSLAKLIRSSEKYSRGSLFAKFKEIIN</sequence>
<evidence type="ECO:0000313" key="4">
    <source>
        <dbReference type="EMBL" id="EKE30196.1"/>
    </source>
</evidence>
<dbReference type="InterPro" id="IPR036770">
    <property type="entry name" value="Ankyrin_rpt-contain_sf"/>
</dbReference>
<dbReference type="PROSITE" id="PS50297">
    <property type="entry name" value="ANK_REP_REGION"/>
    <property type="match status" value="1"/>
</dbReference>
<dbReference type="PANTHER" id="PTHR24171">
    <property type="entry name" value="ANKYRIN REPEAT DOMAIN-CONTAINING PROTEIN 39-RELATED"/>
    <property type="match status" value="1"/>
</dbReference>
<comment type="caution">
    <text evidence="4">The sequence shown here is derived from an EMBL/GenBank/DDBJ whole genome shotgun (WGS) entry which is preliminary data.</text>
</comment>
<evidence type="ECO:0000256" key="2">
    <source>
        <dbReference type="ARBA" id="ARBA00023043"/>
    </source>
</evidence>
<dbReference type="Pfam" id="PF12796">
    <property type="entry name" value="Ank_2"/>
    <property type="match status" value="1"/>
</dbReference>
<keyword evidence="1" id="KW-0677">Repeat</keyword>
<dbReference type="SMART" id="SM00248">
    <property type="entry name" value="ANK"/>
    <property type="match status" value="5"/>
</dbReference>
<dbReference type="Gene3D" id="1.25.40.20">
    <property type="entry name" value="Ankyrin repeat-containing domain"/>
    <property type="match status" value="3"/>
</dbReference>
<dbReference type="Pfam" id="PF00023">
    <property type="entry name" value="Ank"/>
    <property type="match status" value="2"/>
</dbReference>
<dbReference type="InterPro" id="IPR002110">
    <property type="entry name" value="Ankyrin_rpt"/>
</dbReference>
<name>K2FGE3_9BACT</name>
<gene>
    <name evidence="4" type="ORF">ACD_2C00027G0009</name>
</gene>
<dbReference type="EMBL" id="AMFJ01000027">
    <property type="protein sequence ID" value="EKE30196.1"/>
    <property type="molecule type" value="Genomic_DNA"/>
</dbReference>
<dbReference type="SUPFAM" id="SSF48403">
    <property type="entry name" value="Ankyrin repeat"/>
    <property type="match status" value="2"/>
</dbReference>
<evidence type="ECO:0000256" key="3">
    <source>
        <dbReference type="PROSITE-ProRule" id="PRU00023"/>
    </source>
</evidence>
<protein>
    <submittedName>
        <fullName evidence="4">Ankyrin 2,3/unc44</fullName>
    </submittedName>
</protein>
<feature type="repeat" description="ANK" evidence="3">
    <location>
        <begin position="404"/>
        <end position="436"/>
    </location>
</feature>
<organism evidence="4">
    <name type="scientific">uncultured bacterium</name>
    <name type="common">gcode 4</name>
    <dbReference type="NCBI Taxonomy" id="1234023"/>
    <lineage>
        <taxon>Bacteria</taxon>
        <taxon>environmental samples</taxon>
    </lineage>
</organism>
<feature type="repeat" description="ANK" evidence="3">
    <location>
        <begin position="281"/>
        <end position="313"/>
    </location>
</feature>
<keyword evidence="2 3" id="KW-0040">ANK repeat</keyword>